<dbReference type="InterPro" id="IPR052339">
    <property type="entry name" value="Fe-S_Maturation_MIP18"/>
</dbReference>
<dbReference type="EMBL" id="LN614827">
    <property type="protein sequence ID" value="CEG58703.1"/>
    <property type="molecule type" value="Genomic_DNA"/>
</dbReference>
<dbReference type="InterPro" id="IPR014291">
    <property type="entry name" value="SUF_FeS_clus_asmbl-assoc"/>
</dbReference>
<dbReference type="InterPro" id="IPR002744">
    <property type="entry name" value="MIP18-like"/>
</dbReference>
<proteinExistence type="predicted"/>
<dbReference type="Pfam" id="PF01883">
    <property type="entry name" value="FeS_assembly_P"/>
    <property type="match status" value="1"/>
</dbReference>
<dbReference type="Proteomes" id="UP000032430">
    <property type="component" value="Chromosome I"/>
</dbReference>
<evidence type="ECO:0000313" key="3">
    <source>
        <dbReference type="Proteomes" id="UP000032430"/>
    </source>
</evidence>
<accession>A0A098G892</accession>
<evidence type="ECO:0000259" key="1">
    <source>
        <dbReference type="Pfam" id="PF01883"/>
    </source>
</evidence>
<dbReference type="SUPFAM" id="SSF117916">
    <property type="entry name" value="Fe-S cluster assembly (FSCA) domain-like"/>
    <property type="match status" value="1"/>
</dbReference>
<dbReference type="NCBIfam" id="TIGR02945">
    <property type="entry name" value="SUF_assoc"/>
    <property type="match status" value="1"/>
</dbReference>
<dbReference type="OrthoDB" id="9805360at2"/>
<dbReference type="Gene3D" id="3.30.300.130">
    <property type="entry name" value="Fe-S cluster assembly (FSCA)"/>
    <property type="match status" value="1"/>
</dbReference>
<dbReference type="AlphaFoldDB" id="A0A098G892"/>
<dbReference type="PANTHER" id="PTHR42831">
    <property type="entry name" value="FE-S PROTEIN MATURATION AUXILIARY FACTOR YITW"/>
    <property type="match status" value="1"/>
</dbReference>
<organism evidence="2 3">
    <name type="scientific">Legionella fallonii LLAP-10</name>
    <dbReference type="NCBI Taxonomy" id="1212491"/>
    <lineage>
        <taxon>Bacteria</taxon>
        <taxon>Pseudomonadati</taxon>
        <taxon>Pseudomonadota</taxon>
        <taxon>Gammaproteobacteria</taxon>
        <taxon>Legionellales</taxon>
        <taxon>Legionellaceae</taxon>
        <taxon>Legionella</taxon>
    </lineage>
</organism>
<gene>
    <name evidence="2" type="ORF">LFA_3370</name>
</gene>
<keyword evidence="3" id="KW-1185">Reference proteome</keyword>
<dbReference type="HOGENOM" id="CLU_091588_2_0_6"/>
<dbReference type="RefSeq" id="WP_045096961.1">
    <property type="nucleotide sequence ID" value="NZ_LN614827.1"/>
</dbReference>
<reference evidence="3" key="1">
    <citation type="submission" date="2014-09" db="EMBL/GenBank/DDBJ databases">
        <authorList>
            <person name="Gomez-Valero L."/>
        </authorList>
    </citation>
    <scope>NUCLEOTIDE SEQUENCE [LARGE SCALE GENOMIC DNA]</scope>
    <source>
        <strain evidence="3">ATCC700992</strain>
    </source>
</reference>
<sequence length="123" mass="13822">MFGFKKKQDKEQVQDTAPLVRTKEQLNDAVIDALKGVFDPEIPVNIYDLGLIYNVTIDDERHVLIQMTLTTPGCPVAQTFPGTVEQSVNQVEGVSDCTVELVWEPPWSQDRMTEAARLELGLF</sequence>
<dbReference type="InterPro" id="IPR034904">
    <property type="entry name" value="FSCA_dom_sf"/>
</dbReference>
<feature type="domain" description="MIP18 family-like" evidence="1">
    <location>
        <begin position="28"/>
        <end position="100"/>
    </location>
</feature>
<dbReference type="KEGG" id="lfa:LFA_3370"/>
<evidence type="ECO:0000313" key="2">
    <source>
        <dbReference type="EMBL" id="CEG58703.1"/>
    </source>
</evidence>
<name>A0A098G892_9GAMM</name>
<dbReference type="PANTHER" id="PTHR42831:SF1">
    <property type="entry name" value="FE-S PROTEIN MATURATION AUXILIARY FACTOR YITW"/>
    <property type="match status" value="1"/>
</dbReference>
<dbReference type="STRING" id="1212491.LFA_3370"/>
<protein>
    <recommendedName>
        <fullName evidence="1">MIP18 family-like domain-containing protein</fullName>
    </recommendedName>
</protein>